<evidence type="ECO:0000256" key="7">
    <source>
        <dbReference type="SAM" id="MobiDB-lite"/>
    </source>
</evidence>
<dbReference type="GO" id="GO:0008270">
    <property type="term" value="F:zinc ion binding"/>
    <property type="evidence" value="ECO:0007669"/>
    <property type="project" value="UniProtKB-KW"/>
</dbReference>
<dbReference type="GO" id="GO:0006310">
    <property type="term" value="P:DNA recombination"/>
    <property type="evidence" value="ECO:0007669"/>
    <property type="project" value="InterPro"/>
</dbReference>
<dbReference type="AlphaFoldDB" id="A0A5C3E1J4"/>
<feature type="compositionally biased region" description="Polar residues" evidence="7">
    <location>
        <begin position="547"/>
        <end position="567"/>
    </location>
</feature>
<dbReference type="CDD" id="cd08041">
    <property type="entry name" value="OBF_kDNA_ligase_like"/>
    <property type="match status" value="1"/>
</dbReference>
<evidence type="ECO:0000256" key="6">
    <source>
        <dbReference type="PROSITE-ProRule" id="PRU00325"/>
    </source>
</evidence>
<name>A0A5C3E1J4_9BASI</name>
<evidence type="ECO:0000256" key="4">
    <source>
        <dbReference type="ARBA" id="ARBA00022763"/>
    </source>
</evidence>
<accession>A0A5C3E1J4</accession>
<dbReference type="PROSITE" id="PS00333">
    <property type="entry name" value="DNA_LIGASE_A2"/>
    <property type="match status" value="1"/>
</dbReference>
<protein>
    <submittedName>
        <fullName evidence="10">Related to DNA ligase</fullName>
    </submittedName>
</protein>
<feature type="region of interest" description="Disordered" evidence="7">
    <location>
        <begin position="514"/>
        <end position="533"/>
    </location>
</feature>
<feature type="compositionally biased region" description="Acidic residues" evidence="7">
    <location>
        <begin position="257"/>
        <end position="270"/>
    </location>
</feature>
<dbReference type="InterPro" id="IPR016059">
    <property type="entry name" value="DNA_ligase_ATP-dep_CS"/>
</dbReference>
<feature type="region of interest" description="Disordered" evidence="7">
    <location>
        <begin position="181"/>
        <end position="294"/>
    </location>
</feature>
<reference evidence="10 11" key="1">
    <citation type="submission" date="2018-03" db="EMBL/GenBank/DDBJ databases">
        <authorList>
            <person name="Guldener U."/>
        </authorList>
    </citation>
    <scope>NUCLEOTIDE SEQUENCE [LARGE SCALE GENOMIC DNA]</scope>
    <source>
        <strain evidence="10 11">NBRC100155</strain>
    </source>
</reference>
<dbReference type="PROSITE" id="PS50160">
    <property type="entry name" value="DNA_LIGASE_A3"/>
    <property type="match status" value="1"/>
</dbReference>
<keyword evidence="5" id="KW-0234">DNA repair</keyword>
<evidence type="ECO:0000256" key="3">
    <source>
        <dbReference type="ARBA" id="ARBA00022705"/>
    </source>
</evidence>
<evidence type="ECO:0000259" key="8">
    <source>
        <dbReference type="PROSITE" id="PS50160"/>
    </source>
</evidence>
<dbReference type="Proteomes" id="UP000324022">
    <property type="component" value="Unassembled WGS sequence"/>
</dbReference>
<evidence type="ECO:0000313" key="10">
    <source>
        <dbReference type="EMBL" id="SPO23299.1"/>
    </source>
</evidence>
<dbReference type="PROSITE" id="PS50966">
    <property type="entry name" value="ZF_SWIM"/>
    <property type="match status" value="1"/>
</dbReference>
<dbReference type="InterPro" id="IPR012340">
    <property type="entry name" value="NA-bd_OB-fold"/>
</dbReference>
<feature type="compositionally biased region" description="Low complexity" evidence="7">
    <location>
        <begin position="426"/>
        <end position="438"/>
    </location>
</feature>
<feature type="compositionally biased region" description="Polar residues" evidence="7">
    <location>
        <begin position="181"/>
        <end position="196"/>
    </location>
</feature>
<feature type="compositionally biased region" description="Basic and acidic residues" evidence="7">
    <location>
        <begin position="780"/>
        <end position="789"/>
    </location>
</feature>
<feature type="compositionally biased region" description="Acidic residues" evidence="7">
    <location>
        <begin position="212"/>
        <end position="222"/>
    </location>
</feature>
<dbReference type="GO" id="GO:0005524">
    <property type="term" value="F:ATP binding"/>
    <property type="evidence" value="ECO:0007669"/>
    <property type="project" value="InterPro"/>
</dbReference>
<evidence type="ECO:0000256" key="1">
    <source>
        <dbReference type="ARBA" id="ARBA00001968"/>
    </source>
</evidence>
<keyword evidence="6" id="KW-0862">Zinc</keyword>
<keyword evidence="6" id="KW-0479">Metal-binding</keyword>
<feature type="region of interest" description="Disordered" evidence="7">
    <location>
        <begin position="780"/>
        <end position="801"/>
    </location>
</feature>
<dbReference type="InterPro" id="IPR007527">
    <property type="entry name" value="Znf_SWIM"/>
</dbReference>
<evidence type="ECO:0000259" key="9">
    <source>
        <dbReference type="PROSITE" id="PS50966"/>
    </source>
</evidence>
<gene>
    <name evidence="10" type="ORF">UTRI_01977</name>
</gene>
<comment type="cofactor">
    <cofactor evidence="1">
        <name>a divalent metal cation</name>
        <dbReference type="ChEBI" id="CHEBI:60240"/>
    </cofactor>
</comment>
<dbReference type="InterPro" id="IPR050326">
    <property type="entry name" value="NAD_dep_DNA_ligaseB"/>
</dbReference>
<feature type="region of interest" description="Disordered" evidence="7">
    <location>
        <begin position="547"/>
        <end position="568"/>
    </location>
</feature>
<dbReference type="InterPro" id="IPR029319">
    <property type="entry name" value="DNA_ligase_OB"/>
</dbReference>
<dbReference type="SUPFAM" id="SSF50249">
    <property type="entry name" value="Nucleic acid-binding proteins"/>
    <property type="match status" value="1"/>
</dbReference>
<keyword evidence="2 10" id="KW-0436">Ligase</keyword>
<dbReference type="EMBL" id="OOIN01000005">
    <property type="protein sequence ID" value="SPO23299.1"/>
    <property type="molecule type" value="Genomic_DNA"/>
</dbReference>
<evidence type="ECO:0000256" key="2">
    <source>
        <dbReference type="ARBA" id="ARBA00022598"/>
    </source>
</evidence>
<dbReference type="PANTHER" id="PTHR47810">
    <property type="entry name" value="DNA LIGASE"/>
    <property type="match status" value="1"/>
</dbReference>
<feature type="compositionally biased region" description="Basic residues" evidence="7">
    <location>
        <begin position="451"/>
        <end position="460"/>
    </location>
</feature>
<dbReference type="GO" id="GO:0006281">
    <property type="term" value="P:DNA repair"/>
    <property type="evidence" value="ECO:0007669"/>
    <property type="project" value="UniProtKB-KW"/>
</dbReference>
<keyword evidence="11" id="KW-1185">Reference proteome</keyword>
<dbReference type="GO" id="GO:0006260">
    <property type="term" value="P:DNA replication"/>
    <property type="evidence" value="ECO:0007669"/>
    <property type="project" value="UniProtKB-KW"/>
</dbReference>
<dbReference type="Gene3D" id="3.30.470.30">
    <property type="entry name" value="DNA ligase/mRNA capping enzyme"/>
    <property type="match status" value="2"/>
</dbReference>
<keyword evidence="6" id="KW-0863">Zinc-finger</keyword>
<keyword evidence="4" id="KW-0227">DNA damage</keyword>
<dbReference type="PANTHER" id="PTHR47810:SF1">
    <property type="entry name" value="DNA LIGASE B"/>
    <property type="match status" value="1"/>
</dbReference>
<dbReference type="InterPro" id="IPR012310">
    <property type="entry name" value="DNA_ligase_ATP-dep_cent"/>
</dbReference>
<dbReference type="Pfam" id="PF14743">
    <property type="entry name" value="DNA_ligase_OB_2"/>
    <property type="match status" value="1"/>
</dbReference>
<dbReference type="Gene3D" id="3.30.1490.70">
    <property type="match status" value="2"/>
</dbReference>
<dbReference type="GO" id="GO:0003910">
    <property type="term" value="F:DNA ligase (ATP) activity"/>
    <property type="evidence" value="ECO:0007669"/>
    <property type="project" value="InterPro"/>
</dbReference>
<dbReference type="OrthoDB" id="411785at2759"/>
<evidence type="ECO:0000256" key="5">
    <source>
        <dbReference type="ARBA" id="ARBA00023204"/>
    </source>
</evidence>
<proteinExistence type="predicted"/>
<feature type="domain" description="SWIM-type" evidence="9">
    <location>
        <begin position="67"/>
        <end position="108"/>
    </location>
</feature>
<evidence type="ECO:0000313" key="11">
    <source>
        <dbReference type="Proteomes" id="UP000324022"/>
    </source>
</evidence>
<sequence length="801" mass="88868">MCAMLTSISMADVIDPDTAVLHIPKMIRQDEYGYRTSVDGKDVPPLTVIPLNQPFAISKSGGSGPSFSLKRMSDGYYVCSCPAWKFSTERDKMRKTCTHLKDVLGETYESERIALSKEAKSTVFEHSKFRRTTSDGHHARHNHAKNMLDDHFRHLSQSQPEASSSQLNRGASTSATLVAARNDTTSGPIRSSNAVSAATKPPMAPSSKAQEDSDTETEEEEMSLSQAVAPRTAQVSASALKSQAPTAGDSRIRPAYDDSDDDNYGFDPDDVQLSPSKRARHGRKSARDNGDEDDRVSLLLAKPWMLDADPAKPRSKAMDPTGWWISEKLDGVRAFWDGQRLYSRQKIEWNAPSWWKDRLPKDITLDGELWMKRGTFDQTSQICRTTWLREQVGGRIASQDRLRAERSALSLMRSCAQARGAAEHAAAASSPAAPSGWKAWKRSARKTSGSKGKRKTRSMSKARPASRFALASSFLRALFGRSTARSSSTLPLDAQLSRRASIKRCARCGKIVKRKAAPDPNRSADVAQEERANADRLLSDLPLPSEPTISAFQHNATPGTHPTSSQRPHIYSMLDTSRSGMSYRTIPSTYTHVCRRKSKSSNEWHNIKFMIFDAPSMGSRPVEERWAEIEERFGSTDGLDIDSLEGPQIKLVKHIRCEGRDHLTELMKSVELKGGEGLMLRQPKTKYEGKRGNTLFKLKSWYDAEAVVIGYADGNGRHEGRCGSLVARMECGTVFRVGTGMSDAMRDNPPPLGTIINYRFFELSEDGYPRFPAFRGIARDKSKPKDAVVRPRAGALRAAED</sequence>
<organism evidence="10 11">
    <name type="scientific">Ustilago trichophora</name>
    <dbReference type="NCBI Taxonomy" id="86804"/>
    <lineage>
        <taxon>Eukaryota</taxon>
        <taxon>Fungi</taxon>
        <taxon>Dikarya</taxon>
        <taxon>Basidiomycota</taxon>
        <taxon>Ustilaginomycotina</taxon>
        <taxon>Ustilaginomycetes</taxon>
        <taxon>Ustilaginales</taxon>
        <taxon>Ustilaginaceae</taxon>
        <taxon>Ustilago</taxon>
    </lineage>
</organism>
<dbReference type="SUPFAM" id="SSF56091">
    <property type="entry name" value="DNA ligase/mRNA capping enzyme, catalytic domain"/>
    <property type="match status" value="1"/>
</dbReference>
<feature type="compositionally biased region" description="Polar residues" evidence="7">
    <location>
        <begin position="233"/>
        <end position="245"/>
    </location>
</feature>
<dbReference type="Gene3D" id="2.40.50.140">
    <property type="entry name" value="Nucleic acid-binding proteins"/>
    <property type="match status" value="1"/>
</dbReference>
<keyword evidence="3" id="KW-0235">DNA replication</keyword>
<feature type="region of interest" description="Disordered" evidence="7">
    <location>
        <begin position="426"/>
        <end position="464"/>
    </location>
</feature>
<feature type="domain" description="ATP-dependent DNA ligase family profile" evidence="8">
    <location>
        <begin position="610"/>
        <end position="713"/>
    </location>
</feature>